<dbReference type="SUPFAM" id="SSF81338">
    <property type="entry name" value="Aquaporin-like"/>
    <property type="match status" value="1"/>
</dbReference>
<dbReference type="Proteomes" id="UP001158576">
    <property type="component" value="Chromosome 1"/>
</dbReference>
<comment type="similarity">
    <text evidence="2 8">Belongs to the MIP/aquaporin (TC 1.A.8) family.</text>
</comment>
<evidence type="ECO:0000313" key="11">
    <source>
        <dbReference type="Proteomes" id="UP001158576"/>
    </source>
</evidence>
<comment type="subcellular location">
    <subcellularLocation>
        <location evidence="1">Cell membrane</location>
        <topology evidence="1">Multi-pass membrane protein</topology>
    </subcellularLocation>
</comment>
<evidence type="ECO:0000313" key="10">
    <source>
        <dbReference type="EMBL" id="CAG5102211.1"/>
    </source>
</evidence>
<feature type="transmembrane region" description="Helical" evidence="9">
    <location>
        <begin position="262"/>
        <end position="282"/>
    </location>
</feature>
<dbReference type="EMBL" id="OU015566">
    <property type="protein sequence ID" value="CAG5102211.1"/>
    <property type="molecule type" value="Genomic_DNA"/>
</dbReference>
<feature type="transmembrane region" description="Helical" evidence="9">
    <location>
        <begin position="154"/>
        <end position="172"/>
    </location>
</feature>
<dbReference type="InterPro" id="IPR034294">
    <property type="entry name" value="Aquaporin_transptr"/>
</dbReference>
<reference evidence="10 11" key="1">
    <citation type="submission" date="2021-04" db="EMBL/GenBank/DDBJ databases">
        <authorList>
            <person name="Bliznina A."/>
        </authorList>
    </citation>
    <scope>NUCLEOTIDE SEQUENCE [LARGE SCALE GENOMIC DNA]</scope>
</reference>
<evidence type="ECO:0000256" key="2">
    <source>
        <dbReference type="ARBA" id="ARBA00006175"/>
    </source>
</evidence>
<evidence type="ECO:0000256" key="7">
    <source>
        <dbReference type="ARBA" id="ARBA00023136"/>
    </source>
</evidence>
<dbReference type="InterPro" id="IPR000425">
    <property type="entry name" value="MIP"/>
</dbReference>
<feature type="transmembrane region" description="Helical" evidence="9">
    <location>
        <begin position="123"/>
        <end position="142"/>
    </location>
</feature>
<organism evidence="10 11">
    <name type="scientific">Oikopleura dioica</name>
    <name type="common">Tunicate</name>
    <dbReference type="NCBI Taxonomy" id="34765"/>
    <lineage>
        <taxon>Eukaryota</taxon>
        <taxon>Metazoa</taxon>
        <taxon>Chordata</taxon>
        <taxon>Tunicata</taxon>
        <taxon>Appendicularia</taxon>
        <taxon>Copelata</taxon>
        <taxon>Oikopleuridae</taxon>
        <taxon>Oikopleura</taxon>
    </lineage>
</organism>
<dbReference type="PANTHER" id="PTHR19139">
    <property type="entry name" value="AQUAPORIN TRANSPORTER"/>
    <property type="match status" value="1"/>
</dbReference>
<keyword evidence="11" id="KW-1185">Reference proteome</keyword>
<keyword evidence="3 8" id="KW-0813">Transport</keyword>
<dbReference type="Gene3D" id="1.20.1080.10">
    <property type="entry name" value="Glycerol uptake facilitator protein"/>
    <property type="match status" value="1"/>
</dbReference>
<protein>
    <submittedName>
        <fullName evidence="10">Oidioi.mRNA.OKI2018_I69.chr1.g193.t1.cds</fullName>
    </submittedName>
</protein>
<name>A0ABN7SJ30_OIKDI</name>
<dbReference type="PRINTS" id="PR00783">
    <property type="entry name" value="MINTRINSICP"/>
</dbReference>
<dbReference type="PANTHER" id="PTHR19139:SF199">
    <property type="entry name" value="MIP17260P"/>
    <property type="match status" value="1"/>
</dbReference>
<feature type="transmembrane region" description="Helical" evidence="9">
    <location>
        <begin position="302"/>
        <end position="326"/>
    </location>
</feature>
<keyword evidence="4" id="KW-1003">Cell membrane</keyword>
<feature type="transmembrane region" description="Helical" evidence="9">
    <location>
        <begin position="179"/>
        <end position="199"/>
    </location>
</feature>
<dbReference type="PROSITE" id="PS00221">
    <property type="entry name" value="MIP"/>
    <property type="match status" value="1"/>
</dbReference>
<dbReference type="InterPro" id="IPR023271">
    <property type="entry name" value="Aquaporin-like"/>
</dbReference>
<keyword evidence="7 9" id="KW-0472">Membrane</keyword>
<sequence length="376" mass="42321">MVDYPKSYLDAKNRLEKRGVSIDIPTTKTEKEHEHAIKITTDHHKKQKNLQNGVLAKMLFSTMNVLTGDFEDNYKTIDWTDNDGHFNRHNGLPHLEKMPIAFQLKYEGIFKYAQFFQKWVKPILAECIATFMLVFWACMLQPGPDHPEGLASPLVFALAAGINLTIIITMFWDICIIQFNPSMTVAFCVAGVVPWRLLVPNIGAQLVGSALAAWFAALIRGIPVGAISITESSDLNAIFWAEFFFTFMMAFVALAAHSLTPLVIGLTVTQGVFGGWYIGAGCMNPARVFGPAIMHSDWNYHWLWWLSEIAGAVFAVFVEMMIFAPITVHQGSTNSNLLWWKLAMWHMSKGHIQGGKEKTTLTTWRSALKNKNFDSE</sequence>
<evidence type="ECO:0000256" key="3">
    <source>
        <dbReference type="ARBA" id="ARBA00022448"/>
    </source>
</evidence>
<evidence type="ECO:0000256" key="8">
    <source>
        <dbReference type="RuleBase" id="RU000477"/>
    </source>
</evidence>
<evidence type="ECO:0000256" key="6">
    <source>
        <dbReference type="ARBA" id="ARBA00022989"/>
    </source>
</evidence>
<feature type="transmembrane region" description="Helical" evidence="9">
    <location>
        <begin position="211"/>
        <end position="230"/>
    </location>
</feature>
<evidence type="ECO:0000256" key="1">
    <source>
        <dbReference type="ARBA" id="ARBA00004651"/>
    </source>
</evidence>
<feature type="transmembrane region" description="Helical" evidence="9">
    <location>
        <begin position="237"/>
        <end position="256"/>
    </location>
</feature>
<keyword evidence="5 8" id="KW-0812">Transmembrane</keyword>
<dbReference type="Pfam" id="PF00230">
    <property type="entry name" value="MIP"/>
    <property type="match status" value="1"/>
</dbReference>
<keyword evidence="6 9" id="KW-1133">Transmembrane helix</keyword>
<evidence type="ECO:0000256" key="4">
    <source>
        <dbReference type="ARBA" id="ARBA00022475"/>
    </source>
</evidence>
<gene>
    <name evidence="10" type="ORF">OKIOD_LOCUS8958</name>
</gene>
<evidence type="ECO:0000256" key="9">
    <source>
        <dbReference type="SAM" id="Phobius"/>
    </source>
</evidence>
<evidence type="ECO:0000256" key="5">
    <source>
        <dbReference type="ARBA" id="ARBA00022692"/>
    </source>
</evidence>
<proteinExistence type="inferred from homology"/>
<accession>A0ABN7SJ30</accession>
<dbReference type="InterPro" id="IPR022357">
    <property type="entry name" value="MIP_CS"/>
</dbReference>